<protein>
    <submittedName>
        <fullName evidence="1">Uncharacterized protein</fullName>
    </submittedName>
</protein>
<sequence length="141" mass="15090">MSVLNAAAESALALLDEDRAMCAWSTLRYNDSTGRGCSLMLLAVNALAYYLSLTDPTIMSYAAGVYTTRHDKGEKLTILVSGSGPIPTATQKIAERIVASLTATANASPPSSTPVADLFAELTLHALDEWRRRANVDDQDI</sequence>
<accession>A0A165I9V1</accession>
<proteinExistence type="predicted"/>
<keyword evidence="2" id="KW-1185">Reference proteome</keyword>
<dbReference type="InParanoid" id="A0A165I9V1"/>
<evidence type="ECO:0000313" key="1">
    <source>
        <dbReference type="EMBL" id="KZV93103.1"/>
    </source>
</evidence>
<name>A0A165I9V1_EXIGL</name>
<dbReference type="Proteomes" id="UP000077266">
    <property type="component" value="Unassembled WGS sequence"/>
</dbReference>
<gene>
    <name evidence="1" type="ORF">EXIGLDRAFT_768325</name>
</gene>
<organism evidence="1 2">
    <name type="scientific">Exidia glandulosa HHB12029</name>
    <dbReference type="NCBI Taxonomy" id="1314781"/>
    <lineage>
        <taxon>Eukaryota</taxon>
        <taxon>Fungi</taxon>
        <taxon>Dikarya</taxon>
        <taxon>Basidiomycota</taxon>
        <taxon>Agaricomycotina</taxon>
        <taxon>Agaricomycetes</taxon>
        <taxon>Auriculariales</taxon>
        <taxon>Exidiaceae</taxon>
        <taxon>Exidia</taxon>
    </lineage>
</organism>
<reference evidence="1 2" key="1">
    <citation type="journal article" date="2016" name="Mol. Biol. Evol.">
        <title>Comparative Genomics of Early-Diverging Mushroom-Forming Fungi Provides Insights into the Origins of Lignocellulose Decay Capabilities.</title>
        <authorList>
            <person name="Nagy L.G."/>
            <person name="Riley R."/>
            <person name="Tritt A."/>
            <person name="Adam C."/>
            <person name="Daum C."/>
            <person name="Floudas D."/>
            <person name="Sun H."/>
            <person name="Yadav J.S."/>
            <person name="Pangilinan J."/>
            <person name="Larsson K.H."/>
            <person name="Matsuura K."/>
            <person name="Barry K."/>
            <person name="Labutti K."/>
            <person name="Kuo R."/>
            <person name="Ohm R.A."/>
            <person name="Bhattacharya S.S."/>
            <person name="Shirouzu T."/>
            <person name="Yoshinaga Y."/>
            <person name="Martin F.M."/>
            <person name="Grigoriev I.V."/>
            <person name="Hibbett D.S."/>
        </authorList>
    </citation>
    <scope>NUCLEOTIDE SEQUENCE [LARGE SCALE GENOMIC DNA]</scope>
    <source>
        <strain evidence="1 2">HHB12029</strain>
    </source>
</reference>
<dbReference type="EMBL" id="KV425995">
    <property type="protein sequence ID" value="KZV93103.1"/>
    <property type="molecule type" value="Genomic_DNA"/>
</dbReference>
<evidence type="ECO:0000313" key="2">
    <source>
        <dbReference type="Proteomes" id="UP000077266"/>
    </source>
</evidence>
<dbReference type="AlphaFoldDB" id="A0A165I9V1"/>